<dbReference type="FunFam" id="1.25.40.10:FF:000348">
    <property type="entry name" value="Pentatricopeptide repeat-containing protein chloroplastic"/>
    <property type="match status" value="1"/>
</dbReference>
<gene>
    <name evidence="3" type="ORF">Taro_044828</name>
</gene>
<dbReference type="PROSITE" id="PS51375">
    <property type="entry name" value="PPR"/>
    <property type="match status" value="4"/>
</dbReference>
<dbReference type="GO" id="GO:0009451">
    <property type="term" value="P:RNA modification"/>
    <property type="evidence" value="ECO:0007669"/>
    <property type="project" value="InterPro"/>
</dbReference>
<dbReference type="EMBL" id="NMUH01005142">
    <property type="protein sequence ID" value="MQM11915.1"/>
    <property type="molecule type" value="Genomic_DNA"/>
</dbReference>
<name>A0A843X3B9_COLES</name>
<dbReference type="Pfam" id="PF20431">
    <property type="entry name" value="E_motif"/>
    <property type="match status" value="1"/>
</dbReference>
<evidence type="ECO:0008006" key="5">
    <source>
        <dbReference type="Google" id="ProtNLM"/>
    </source>
</evidence>
<dbReference type="InterPro" id="IPR046848">
    <property type="entry name" value="E_motif"/>
</dbReference>
<protein>
    <recommendedName>
        <fullName evidence="5">Pentatricopeptide repeat-containing protein</fullName>
    </recommendedName>
</protein>
<feature type="repeat" description="PPR" evidence="2">
    <location>
        <begin position="409"/>
        <end position="443"/>
    </location>
</feature>
<dbReference type="FunFam" id="1.25.40.10:FF:000184">
    <property type="entry name" value="Pentatricopeptide repeat-containing protein, chloroplastic"/>
    <property type="match status" value="1"/>
</dbReference>
<dbReference type="NCBIfam" id="TIGR00756">
    <property type="entry name" value="PPR"/>
    <property type="match status" value="5"/>
</dbReference>
<dbReference type="InterPro" id="IPR011990">
    <property type="entry name" value="TPR-like_helical_dom_sf"/>
</dbReference>
<dbReference type="InterPro" id="IPR046960">
    <property type="entry name" value="PPR_At4g14850-like_plant"/>
</dbReference>
<dbReference type="PANTHER" id="PTHR47926:SF340">
    <property type="entry name" value="PENTATRICOPEPTIDE REPEAT-CONTAINING PROTEIN"/>
    <property type="match status" value="1"/>
</dbReference>
<dbReference type="GO" id="GO:0003723">
    <property type="term" value="F:RNA binding"/>
    <property type="evidence" value="ECO:0007669"/>
    <property type="project" value="InterPro"/>
</dbReference>
<dbReference type="SUPFAM" id="SSF48452">
    <property type="entry name" value="TPR-like"/>
    <property type="match status" value="1"/>
</dbReference>
<evidence type="ECO:0000313" key="3">
    <source>
        <dbReference type="EMBL" id="MQM11915.1"/>
    </source>
</evidence>
<evidence type="ECO:0000256" key="1">
    <source>
        <dbReference type="ARBA" id="ARBA00022737"/>
    </source>
</evidence>
<keyword evidence="1" id="KW-0677">Repeat</keyword>
<keyword evidence="4" id="KW-1185">Reference proteome</keyword>
<dbReference type="AlphaFoldDB" id="A0A843X3B9"/>
<proteinExistence type="predicted"/>
<reference evidence="3" key="1">
    <citation type="submission" date="2017-07" db="EMBL/GenBank/DDBJ databases">
        <title>Taro Niue Genome Assembly and Annotation.</title>
        <authorList>
            <person name="Atibalentja N."/>
            <person name="Keating K."/>
            <person name="Fields C.J."/>
        </authorList>
    </citation>
    <scope>NUCLEOTIDE SEQUENCE</scope>
    <source>
        <strain evidence="3">Niue_2</strain>
        <tissue evidence="3">Leaf</tissue>
    </source>
</reference>
<evidence type="ECO:0000313" key="4">
    <source>
        <dbReference type="Proteomes" id="UP000652761"/>
    </source>
</evidence>
<feature type="repeat" description="PPR" evidence="2">
    <location>
        <begin position="307"/>
        <end position="341"/>
    </location>
</feature>
<evidence type="ECO:0000256" key="2">
    <source>
        <dbReference type="PROSITE-ProRule" id="PRU00708"/>
    </source>
</evidence>
<accession>A0A843X3B9</accession>
<feature type="repeat" description="PPR" evidence="2">
    <location>
        <begin position="276"/>
        <end position="306"/>
    </location>
</feature>
<organism evidence="3 4">
    <name type="scientific">Colocasia esculenta</name>
    <name type="common">Wild taro</name>
    <name type="synonym">Arum esculentum</name>
    <dbReference type="NCBI Taxonomy" id="4460"/>
    <lineage>
        <taxon>Eukaryota</taxon>
        <taxon>Viridiplantae</taxon>
        <taxon>Streptophyta</taxon>
        <taxon>Embryophyta</taxon>
        <taxon>Tracheophyta</taxon>
        <taxon>Spermatophyta</taxon>
        <taxon>Magnoliopsida</taxon>
        <taxon>Liliopsida</taxon>
        <taxon>Araceae</taxon>
        <taxon>Aroideae</taxon>
        <taxon>Colocasieae</taxon>
        <taxon>Colocasia</taxon>
    </lineage>
</organism>
<sequence>MPLPPLCPRRQHLPPLCRLLSSLPCRRAPPLIWTLSSAGSRSPPGAAGITTAVDTPFYRAFSTSDTLRWNSAIRELVGAAISPDSSTAPLSLYKQMLLAGARPDGHTFLYLVKASTATAGASRSRTWEPEQIHSHIVKNGFGVNEFVATALMRSYEDGAYLGSALKLFEEIPEPGLVSWTAMIRAFLTSGCPRLALQLFIEMRSVGLVPDPVALAVTLSACSQMGNNALAMTIHSLVHKSGVEIDAFVRTELIRVYGSFGKLDLARQVFDEMPRKSVVVCNAMIHQYSASGQVDHALQLFREMDHRDVISWNTMMSGLSQAGRSKETFDLFQEMDLSGLRPNKLTLCTVLSACASSGALETGMWIQAYIEKRRFDDHGSLDASLIDMYAKCGSIEKALQVFEKVPCRTDLYSWTSAICGLAMHGRANRAIHLFHKMQEEGVRPDEITFIGVLNACAHAGLLHEGFHIFHLMQTEYGIAPKIEHFGCMVDLLGRTGCLKEAYNLATMMPMRPNVVVWGTLLSACRVYNNVDMGVAVAEKLIELDPSDPWARIMLSNLYAEVALWDGVMRLRKEMKDVGMKKMPGCSSIELKGKVHEFLAGDNLHPEHEEIQLILEMIETQIKATSGSGM</sequence>
<dbReference type="Pfam" id="PF01535">
    <property type="entry name" value="PPR"/>
    <property type="match status" value="3"/>
</dbReference>
<dbReference type="InterPro" id="IPR002885">
    <property type="entry name" value="PPR_rpt"/>
</dbReference>
<dbReference type="PANTHER" id="PTHR47926">
    <property type="entry name" value="PENTATRICOPEPTIDE REPEAT-CONTAINING PROTEIN"/>
    <property type="match status" value="1"/>
</dbReference>
<dbReference type="Proteomes" id="UP000652761">
    <property type="component" value="Unassembled WGS sequence"/>
</dbReference>
<dbReference type="Pfam" id="PF13041">
    <property type="entry name" value="PPR_2"/>
    <property type="match status" value="2"/>
</dbReference>
<dbReference type="Gene3D" id="1.25.40.10">
    <property type="entry name" value="Tetratricopeptide repeat domain"/>
    <property type="match status" value="3"/>
</dbReference>
<dbReference type="OrthoDB" id="185373at2759"/>
<comment type="caution">
    <text evidence="3">The sequence shown here is derived from an EMBL/GenBank/DDBJ whole genome shotgun (WGS) entry which is preliminary data.</text>
</comment>
<feature type="repeat" description="PPR" evidence="2">
    <location>
        <begin position="175"/>
        <end position="209"/>
    </location>
</feature>